<dbReference type="Pfam" id="PF25107">
    <property type="entry name" value="VWA7_N"/>
    <property type="match status" value="1"/>
</dbReference>
<feature type="domain" description="VWA7 N-terminal" evidence="2">
    <location>
        <begin position="61"/>
        <end position="265"/>
    </location>
</feature>
<dbReference type="InParanoid" id="K1Q5L2"/>
<feature type="compositionally biased region" description="Low complexity" evidence="1">
    <location>
        <begin position="836"/>
        <end position="845"/>
    </location>
</feature>
<evidence type="ECO:0000256" key="1">
    <source>
        <dbReference type="SAM" id="MobiDB-lite"/>
    </source>
</evidence>
<proteinExistence type="predicted"/>
<gene>
    <name evidence="3" type="ORF">CGI_10009997</name>
</gene>
<feature type="region of interest" description="Disordered" evidence="1">
    <location>
        <begin position="836"/>
        <end position="926"/>
    </location>
</feature>
<dbReference type="EMBL" id="JH818194">
    <property type="protein sequence ID" value="EKC29188.1"/>
    <property type="molecule type" value="Genomic_DNA"/>
</dbReference>
<evidence type="ECO:0000313" key="3">
    <source>
        <dbReference type="EMBL" id="EKC29188.1"/>
    </source>
</evidence>
<dbReference type="InterPro" id="IPR056862">
    <property type="entry name" value="VWA7_N"/>
</dbReference>
<evidence type="ECO:0000259" key="2">
    <source>
        <dbReference type="Pfam" id="PF25107"/>
    </source>
</evidence>
<sequence>METNAFYPNSLVPFLSDGDYTHESITEFGISRVIQELRNRSGRSFPVPHNRGFVPKFSLDEIMMSINNVHKNYKNDPMWHFNNEQIVEANEKLKHYRRIVLDVLQSPNPDFSEARKYLGFCLHLLQSFYSNTNWVELNGQALYMDLGLPGKQLLPISPTEKSTCIACSTEEDIDGCADNLIDNGDLLTSGYRSDIDSNDQTGSQIVPRFGKCGHSESSFRTTEKLTVVSGGINKETTNPQLSPHFRLHNTAASAAIYHTSFFLIDKQNGIIKDIGQRKLELLLGLIKEETLVFIIDTSPGMSTEVEALDKFIQSVARSPSTVNYKFVLATVGKDVSKVVPKLSKIYIFTDSVPSARNEESPDLEAKKLVMNFYLKETCNVPLVKTFRQKISHNIKKVSRQRRRAFSVPLSFSQIASSSGGQIYTGISSLNLLNIGSSLDPEVTIVKLDFPGGFGGFSTLSVPADSTITKLIIKIDGISALPTSRIKDQNGNLLYAGANGQTNITESDFGTVTLMEIVNPTPGLYFIEKIINTYWKIEVRAVSELDFSAQLMMSDANSYALTEIEGRPTVGENVTVIVTVSLPENVTSVSDLVLLNNKGTTLTNSKLQKYSGHKQGVFYCNVIIPPEDFQIAIDGEDGQATQFRRLHTKLISPVLIKLDIHPFPNPLYTGRNFIIQYTVTNLGAGLTEILTSIRDSQQFAVSPFNKTHQLAAGANITDMFVLHGGATPGITTSVTITAEPLTSGNSNFQYSIFSLTTEDPSNKTPDTTPPDCNITKVIGSCSGVTQCDCNMTVVTTKLEIFDIGEGMKTISADCCRASEDITLTDWTSTSTCTVPVNPSWTPGPCTTTPPPTTTTGPTTDSSTSVTTDSSTSNAGTTSVGSSNGQTGGGSVTTTLSVTQTGSNAAASQSGSVYPTSGSSVVTTTVTSGSSLNPEVTIVKLDFPGGFGGFSTLSVPADSTISKLIIKIDGISALPTSRIKDQNGNLLYAGANGQTNVTESDFGTVTLMEIVNPTPGLYFIEKNINTYWKVEVRAVSELDFSAQLMISDANSYALTEIEGRPTVGENVTVIVTVSLPENVTSVSDLVLLNNKGTTLTNSKLQKYSGHKQGVYYCNVIIPPEDFQIAIDGEDGQATQFRRLHTKLISPVLIKLDIHPFPNPLYTGRNFIIQYTVTNLGAGLTEILTSIRDSQQFAVSPFNKTHQLAAGANITDMFVLHGGATPGITTSVTITAEPLTSGNSNFQYSIFSLTTEDPSNKTPDTTPPDCNITKVIGSCSGVTQCDCNMTVVTTKLEIFDIGEGIKTISYGGSGGNGVNFTHKPFIAGLELSQGTVIAKLV</sequence>
<feature type="compositionally biased region" description="Low complexity" evidence="1">
    <location>
        <begin position="852"/>
        <end position="883"/>
    </location>
</feature>
<organism evidence="3">
    <name type="scientific">Magallana gigas</name>
    <name type="common">Pacific oyster</name>
    <name type="synonym">Crassostrea gigas</name>
    <dbReference type="NCBI Taxonomy" id="29159"/>
    <lineage>
        <taxon>Eukaryota</taxon>
        <taxon>Metazoa</taxon>
        <taxon>Spiralia</taxon>
        <taxon>Lophotrochozoa</taxon>
        <taxon>Mollusca</taxon>
        <taxon>Bivalvia</taxon>
        <taxon>Autobranchia</taxon>
        <taxon>Pteriomorphia</taxon>
        <taxon>Ostreida</taxon>
        <taxon>Ostreoidea</taxon>
        <taxon>Ostreidae</taxon>
        <taxon>Magallana</taxon>
    </lineage>
</organism>
<protein>
    <submittedName>
        <fullName evidence="3">Protein G7c</fullName>
    </submittedName>
</protein>
<accession>K1Q5L2</accession>
<reference evidence="3" key="1">
    <citation type="journal article" date="2012" name="Nature">
        <title>The oyster genome reveals stress adaptation and complexity of shell formation.</title>
        <authorList>
            <person name="Zhang G."/>
            <person name="Fang X."/>
            <person name="Guo X."/>
            <person name="Li L."/>
            <person name="Luo R."/>
            <person name="Xu F."/>
            <person name="Yang P."/>
            <person name="Zhang L."/>
            <person name="Wang X."/>
            <person name="Qi H."/>
            <person name="Xiong Z."/>
            <person name="Que H."/>
            <person name="Xie Y."/>
            <person name="Holland P.W."/>
            <person name="Paps J."/>
            <person name="Zhu Y."/>
            <person name="Wu F."/>
            <person name="Chen Y."/>
            <person name="Wang J."/>
            <person name="Peng C."/>
            <person name="Meng J."/>
            <person name="Yang L."/>
            <person name="Liu J."/>
            <person name="Wen B."/>
            <person name="Zhang N."/>
            <person name="Huang Z."/>
            <person name="Zhu Q."/>
            <person name="Feng Y."/>
            <person name="Mount A."/>
            <person name="Hedgecock D."/>
            <person name="Xu Z."/>
            <person name="Liu Y."/>
            <person name="Domazet-Loso T."/>
            <person name="Du Y."/>
            <person name="Sun X."/>
            <person name="Zhang S."/>
            <person name="Liu B."/>
            <person name="Cheng P."/>
            <person name="Jiang X."/>
            <person name="Li J."/>
            <person name="Fan D."/>
            <person name="Wang W."/>
            <person name="Fu W."/>
            <person name="Wang T."/>
            <person name="Wang B."/>
            <person name="Zhang J."/>
            <person name="Peng Z."/>
            <person name="Li Y."/>
            <person name="Li N."/>
            <person name="Wang J."/>
            <person name="Chen M."/>
            <person name="He Y."/>
            <person name="Tan F."/>
            <person name="Song X."/>
            <person name="Zheng Q."/>
            <person name="Huang R."/>
            <person name="Yang H."/>
            <person name="Du X."/>
            <person name="Chen L."/>
            <person name="Yang M."/>
            <person name="Gaffney P.M."/>
            <person name="Wang S."/>
            <person name="Luo L."/>
            <person name="She Z."/>
            <person name="Ming Y."/>
            <person name="Huang W."/>
            <person name="Zhang S."/>
            <person name="Huang B."/>
            <person name="Zhang Y."/>
            <person name="Qu T."/>
            <person name="Ni P."/>
            <person name="Miao G."/>
            <person name="Wang J."/>
            <person name="Wang Q."/>
            <person name="Steinberg C.E."/>
            <person name="Wang H."/>
            <person name="Li N."/>
            <person name="Qian L."/>
            <person name="Zhang G."/>
            <person name="Li Y."/>
            <person name="Yang H."/>
            <person name="Liu X."/>
            <person name="Wang J."/>
            <person name="Yin Y."/>
            <person name="Wang J."/>
        </authorList>
    </citation>
    <scope>NUCLEOTIDE SEQUENCE [LARGE SCALE GENOMIC DNA]</scope>
    <source>
        <strain evidence="3">05x7-T-G4-1.051#20</strain>
    </source>
</reference>
<name>K1Q5L2_MAGGI</name>
<feature type="compositionally biased region" description="Low complexity" evidence="1">
    <location>
        <begin position="890"/>
        <end position="926"/>
    </location>
</feature>
<dbReference type="PANTHER" id="PTHR14905">
    <property type="entry name" value="NG37"/>
    <property type="match status" value="1"/>
</dbReference>
<dbReference type="InterPro" id="IPR052577">
    <property type="entry name" value="VWA7"/>
</dbReference>
<dbReference type="PANTHER" id="PTHR14905:SF21">
    <property type="entry name" value="VWFA DOMAIN-CONTAINING PROTEIN"/>
    <property type="match status" value="1"/>
</dbReference>
<dbReference type="HOGENOM" id="CLU_258855_0_0_1"/>